<gene>
    <name evidence="1" type="ORF">PCON_08628</name>
</gene>
<evidence type="ECO:0000313" key="1">
    <source>
        <dbReference type="EMBL" id="CCX30429.1"/>
    </source>
</evidence>
<organism evidence="1 2">
    <name type="scientific">Pyronema omphalodes (strain CBS 100304)</name>
    <name type="common">Pyronema confluens</name>
    <dbReference type="NCBI Taxonomy" id="1076935"/>
    <lineage>
        <taxon>Eukaryota</taxon>
        <taxon>Fungi</taxon>
        <taxon>Dikarya</taxon>
        <taxon>Ascomycota</taxon>
        <taxon>Pezizomycotina</taxon>
        <taxon>Pezizomycetes</taxon>
        <taxon>Pezizales</taxon>
        <taxon>Pyronemataceae</taxon>
        <taxon>Pyronema</taxon>
    </lineage>
</organism>
<dbReference type="Proteomes" id="UP000018144">
    <property type="component" value="Unassembled WGS sequence"/>
</dbReference>
<sequence length="88" mass="10021">MSRRPRHLWQVLGVAQPISDPTVRYNTFTLTVRSPSSSLGGNSYLFLEAGMKAKSYHKAVISGDTVKALNAVRSVDNRWLYQMRYIME</sequence>
<keyword evidence="2" id="KW-1185">Reference proteome</keyword>
<accession>U4LE93</accession>
<protein>
    <submittedName>
        <fullName evidence="1">Uncharacterized protein</fullName>
    </submittedName>
</protein>
<dbReference type="EMBL" id="HF935441">
    <property type="protein sequence ID" value="CCX30429.1"/>
    <property type="molecule type" value="Genomic_DNA"/>
</dbReference>
<dbReference type="AlphaFoldDB" id="U4LE93"/>
<evidence type="ECO:0000313" key="2">
    <source>
        <dbReference type="Proteomes" id="UP000018144"/>
    </source>
</evidence>
<reference evidence="1 2" key="1">
    <citation type="journal article" date="2013" name="PLoS Genet.">
        <title>The genome and development-dependent transcriptomes of Pyronema confluens: a window into fungal evolution.</title>
        <authorList>
            <person name="Traeger S."/>
            <person name="Altegoer F."/>
            <person name="Freitag M."/>
            <person name="Gabaldon T."/>
            <person name="Kempken F."/>
            <person name="Kumar A."/>
            <person name="Marcet-Houben M."/>
            <person name="Poggeler S."/>
            <person name="Stajich J.E."/>
            <person name="Nowrousian M."/>
        </authorList>
    </citation>
    <scope>NUCLEOTIDE SEQUENCE [LARGE SCALE GENOMIC DNA]</scope>
    <source>
        <strain evidence="2">CBS 100304</strain>
        <tissue evidence="1">Vegetative mycelium</tissue>
    </source>
</reference>
<proteinExistence type="predicted"/>
<name>U4LE93_PYROM</name>